<proteinExistence type="predicted"/>
<feature type="compositionally biased region" description="Polar residues" evidence="1">
    <location>
        <begin position="148"/>
        <end position="168"/>
    </location>
</feature>
<name>A0AAP9J060_BACOV</name>
<dbReference type="Proteomes" id="UP000318823">
    <property type="component" value="Plasmid unnamed1"/>
</dbReference>
<feature type="region of interest" description="Disordered" evidence="1">
    <location>
        <begin position="143"/>
        <end position="172"/>
    </location>
</feature>
<accession>A0AAP9J060</accession>
<geneLocation type="plasmid" evidence="2 3">
    <name>unnamed1</name>
</geneLocation>
<evidence type="ECO:0000256" key="1">
    <source>
        <dbReference type="SAM" id="MobiDB-lite"/>
    </source>
</evidence>
<protein>
    <submittedName>
        <fullName evidence="2">Uncharacterized protein</fullName>
    </submittedName>
</protein>
<evidence type="ECO:0000313" key="3">
    <source>
        <dbReference type="Proteomes" id="UP000318823"/>
    </source>
</evidence>
<dbReference type="AlphaFoldDB" id="A0AAP9J060"/>
<dbReference type="RefSeq" id="WP_143255160.1">
    <property type="nucleotide sequence ID" value="NZ_CP041396.1"/>
</dbReference>
<keyword evidence="2" id="KW-0614">Plasmid</keyword>
<sequence length="412" mass="45834">MYLLRNPQKLEASISNLIKPSSTRMYVPGGVLLSIILEANFTNRPNNSGIIYGVSQETIQSIVRSFAREKSEQHGCRIEVVRFNAASYGNILIDLSSDSTLVGSDWFVREFIYELMTRITNLVVNPKFQYTYFVDDLGAGESEGGNTAGESNTGGSPGNDNNNNQSAAATEKECESMNSVNTKLLAGSLVTYLQEAEKGNYSQTELLDWRQFSNFISENPTNEHSINLENLPNGIGLAHPAHGGPNSAGRSPNSTTIACMHNHPNETPPSPKDLLNFIQTCMDPYYENYKSEIIYCPKSAALYTITINDKTNLKNLCDRLTNDVDSVTNDFKNGSECSRLIKQSYSKKKYGTTNYLINHLQLIAEKYASGSISFLKVEVEIENDTIKPKNYTTFGNRLKPNNKGKYEPIKCK</sequence>
<dbReference type="EMBL" id="CP041396">
    <property type="protein sequence ID" value="QDM12810.1"/>
    <property type="molecule type" value="Genomic_DNA"/>
</dbReference>
<evidence type="ECO:0000313" key="2">
    <source>
        <dbReference type="EMBL" id="QDM12810.1"/>
    </source>
</evidence>
<organism evidence="2 3">
    <name type="scientific">Bacteroides ovatus</name>
    <dbReference type="NCBI Taxonomy" id="28116"/>
    <lineage>
        <taxon>Bacteria</taxon>
        <taxon>Pseudomonadati</taxon>
        <taxon>Bacteroidota</taxon>
        <taxon>Bacteroidia</taxon>
        <taxon>Bacteroidales</taxon>
        <taxon>Bacteroidaceae</taxon>
        <taxon>Bacteroides</taxon>
    </lineage>
</organism>
<gene>
    <name evidence="2" type="ORF">DYI28_29375</name>
</gene>
<reference evidence="3" key="1">
    <citation type="journal article" date="2018" name="J. Anim. Genet.">
        <title>Acquired interbacterial defense systems protect against interspecies antagonism in the human gut microbiome.</title>
        <authorList>
            <person name="Ross B.D."/>
            <person name="Verster A.J."/>
            <person name="Radey M.C."/>
            <person name="Schmidtke D.T."/>
            <person name="Pope C.E."/>
            <person name="Hoffman L.R."/>
            <person name="Hajjar A."/>
            <person name="Peterson S.B."/>
            <person name="Borenstein E."/>
            <person name="Mougous J."/>
        </authorList>
    </citation>
    <scope>NUCLEOTIDE SEQUENCE [LARGE SCALE GENOMIC DNA]</scope>
    <source>
        <strain evidence="3">3725 D1 iv</strain>
        <plasmid evidence="3">unnamed1</plasmid>
    </source>
</reference>